<organism evidence="2">
    <name type="scientific">Hexamita inflata</name>
    <dbReference type="NCBI Taxonomy" id="28002"/>
    <lineage>
        <taxon>Eukaryota</taxon>
        <taxon>Metamonada</taxon>
        <taxon>Diplomonadida</taxon>
        <taxon>Hexamitidae</taxon>
        <taxon>Hexamitinae</taxon>
        <taxon>Hexamita</taxon>
    </lineage>
</organism>
<protein>
    <submittedName>
        <fullName evidence="3">Hypothetical_protein</fullName>
    </submittedName>
</protein>
<evidence type="ECO:0000256" key="1">
    <source>
        <dbReference type="SAM" id="Phobius"/>
    </source>
</evidence>
<evidence type="ECO:0000313" key="3">
    <source>
        <dbReference type="EMBL" id="CAL6097347.1"/>
    </source>
</evidence>
<dbReference type="AlphaFoldDB" id="A0AA86PCU1"/>
<reference evidence="2" key="1">
    <citation type="submission" date="2023-06" db="EMBL/GenBank/DDBJ databases">
        <authorList>
            <person name="Kurt Z."/>
        </authorList>
    </citation>
    <scope>NUCLEOTIDE SEQUENCE</scope>
</reference>
<sequence length="199" mass="24127">MLMYHERLSAEQIVMFQMRKVQIQKIIYPFAFLYIQIEYLHLLPFIRPNLFFLLQTYNRQQVHRVSVVKSYTKQIKINQPLQNIKQPSSNIQFRNKLWLDRPAHASQLSLPSINFNSKPVYKPPPLQSTERTFQTQKRETQLQKQEQRTEIKIQRFNANQNFTFAQIQVQMEKMKPKEEEIKKKDTDLLLANRKLKFMW</sequence>
<evidence type="ECO:0000313" key="4">
    <source>
        <dbReference type="Proteomes" id="UP001642409"/>
    </source>
</evidence>
<keyword evidence="1" id="KW-0812">Transmembrane</keyword>
<keyword evidence="4" id="KW-1185">Reference proteome</keyword>
<dbReference type="EMBL" id="CATOUU010000543">
    <property type="protein sequence ID" value="CAI9933557.1"/>
    <property type="molecule type" value="Genomic_DNA"/>
</dbReference>
<proteinExistence type="predicted"/>
<keyword evidence="1" id="KW-0472">Membrane</keyword>
<keyword evidence="1" id="KW-1133">Transmembrane helix</keyword>
<gene>
    <name evidence="2" type="ORF">HINF_LOCUS21202</name>
    <name evidence="3" type="ORF">HINF_LOCUS68897</name>
</gene>
<name>A0AA86PCU1_9EUKA</name>
<reference evidence="3 4" key="2">
    <citation type="submission" date="2024-07" db="EMBL/GenBank/DDBJ databases">
        <authorList>
            <person name="Akdeniz Z."/>
        </authorList>
    </citation>
    <scope>NUCLEOTIDE SEQUENCE [LARGE SCALE GENOMIC DNA]</scope>
</reference>
<evidence type="ECO:0000313" key="2">
    <source>
        <dbReference type="EMBL" id="CAI9933557.1"/>
    </source>
</evidence>
<dbReference type="EMBL" id="CAXDID020000494">
    <property type="protein sequence ID" value="CAL6097347.1"/>
    <property type="molecule type" value="Genomic_DNA"/>
</dbReference>
<feature type="transmembrane region" description="Helical" evidence="1">
    <location>
        <begin position="26"/>
        <end position="46"/>
    </location>
</feature>
<comment type="caution">
    <text evidence="2">The sequence shown here is derived from an EMBL/GenBank/DDBJ whole genome shotgun (WGS) entry which is preliminary data.</text>
</comment>
<dbReference type="Proteomes" id="UP001642409">
    <property type="component" value="Unassembled WGS sequence"/>
</dbReference>
<accession>A0AA86PCU1</accession>